<proteinExistence type="predicted"/>
<dbReference type="EMBL" id="DYVS01000070">
    <property type="protein sequence ID" value="HJF69849.1"/>
    <property type="molecule type" value="Genomic_DNA"/>
</dbReference>
<gene>
    <name evidence="1" type="ORF">K8V05_03745</name>
</gene>
<accession>A0A921H3D1</accession>
<comment type="caution">
    <text evidence="1">The sequence shown here is derived from an EMBL/GenBank/DDBJ whole genome shotgun (WGS) entry which is preliminary data.</text>
</comment>
<evidence type="ECO:0000313" key="1">
    <source>
        <dbReference type="EMBL" id="HJF69849.1"/>
    </source>
</evidence>
<organism evidence="1 2">
    <name type="scientific">Butyricimonas virosa</name>
    <dbReference type="NCBI Taxonomy" id="544645"/>
    <lineage>
        <taxon>Bacteria</taxon>
        <taxon>Pseudomonadati</taxon>
        <taxon>Bacteroidota</taxon>
        <taxon>Bacteroidia</taxon>
        <taxon>Bacteroidales</taxon>
        <taxon>Odoribacteraceae</taxon>
        <taxon>Butyricimonas</taxon>
    </lineage>
</organism>
<reference evidence="1" key="1">
    <citation type="journal article" date="2021" name="PeerJ">
        <title>Extensive microbial diversity within the chicken gut microbiome revealed by metagenomics and culture.</title>
        <authorList>
            <person name="Gilroy R."/>
            <person name="Ravi A."/>
            <person name="Getino M."/>
            <person name="Pursley I."/>
            <person name="Horton D.L."/>
            <person name="Alikhan N.F."/>
            <person name="Baker D."/>
            <person name="Gharbi K."/>
            <person name="Hall N."/>
            <person name="Watson M."/>
            <person name="Adriaenssens E.M."/>
            <person name="Foster-Nyarko E."/>
            <person name="Jarju S."/>
            <person name="Secka A."/>
            <person name="Antonio M."/>
            <person name="Oren A."/>
            <person name="Chaudhuri R.R."/>
            <person name="La Ragione R."/>
            <person name="Hildebrand F."/>
            <person name="Pallen M.J."/>
        </authorList>
    </citation>
    <scope>NUCLEOTIDE SEQUENCE</scope>
    <source>
        <strain evidence="1">6966</strain>
    </source>
</reference>
<dbReference type="AlphaFoldDB" id="A0A921H3D1"/>
<dbReference type="Proteomes" id="UP000742098">
    <property type="component" value="Unassembled WGS sequence"/>
</dbReference>
<protein>
    <submittedName>
        <fullName evidence="1">Uncharacterized protein</fullName>
    </submittedName>
</protein>
<sequence>MDRELQYALRGTALGTAFEGETWVDELLADVTEENVRRVIARRFGGRFSYGWFGMLFQRGRATWAEKYGLLSLFNRGCHCMYMPVCGKQFRNPVWEYYAEERLDMLKKGSVRAELSWVSENEIELRKCIRRYTDCDDEEYDELEIWMKGLYDRNGHLKVPFLIEEIEKY</sequence>
<name>A0A921H3D1_9BACT</name>
<evidence type="ECO:0000313" key="2">
    <source>
        <dbReference type="Proteomes" id="UP000742098"/>
    </source>
</evidence>
<reference evidence="1" key="2">
    <citation type="submission" date="2021-09" db="EMBL/GenBank/DDBJ databases">
        <authorList>
            <person name="Gilroy R."/>
        </authorList>
    </citation>
    <scope>NUCLEOTIDE SEQUENCE</scope>
    <source>
        <strain evidence="1">6966</strain>
    </source>
</reference>